<evidence type="ECO:0000313" key="1">
    <source>
        <dbReference type="EMBL" id="MBC3863817.1"/>
    </source>
</evidence>
<dbReference type="AlphaFoldDB" id="A0A923KJ70"/>
<keyword evidence="2" id="KW-1185">Reference proteome</keyword>
<sequence length="127" mass="13489">MSAIVLASTQQLASAADNVSAGAIVQSIELPVPSLRMDPAMALEYVGVYDLSNGDTLKIVKRGMLFYASLGTDEVRHRLVTAGKSTFVSVDKQLKIHLERDDKGVASGEVFIAVGANGLPVMASLRR</sequence>
<protein>
    <submittedName>
        <fullName evidence="1">Uncharacterized protein</fullName>
    </submittedName>
</protein>
<gene>
    <name evidence="1" type="ORF">H8K32_17055</name>
</gene>
<proteinExistence type="predicted"/>
<name>A0A923KJ70_9BURK</name>
<organism evidence="1 2">
    <name type="scientific">Undibacterium jejuense</name>
    <dbReference type="NCBI Taxonomy" id="1344949"/>
    <lineage>
        <taxon>Bacteria</taxon>
        <taxon>Pseudomonadati</taxon>
        <taxon>Pseudomonadota</taxon>
        <taxon>Betaproteobacteria</taxon>
        <taxon>Burkholderiales</taxon>
        <taxon>Oxalobacteraceae</taxon>
        <taxon>Undibacterium</taxon>
    </lineage>
</organism>
<comment type="caution">
    <text evidence="1">The sequence shown here is derived from an EMBL/GenBank/DDBJ whole genome shotgun (WGS) entry which is preliminary data.</text>
</comment>
<evidence type="ECO:0000313" key="2">
    <source>
        <dbReference type="Proteomes" id="UP000634011"/>
    </source>
</evidence>
<dbReference type="EMBL" id="JACOFV010000018">
    <property type="protein sequence ID" value="MBC3863817.1"/>
    <property type="molecule type" value="Genomic_DNA"/>
</dbReference>
<dbReference type="Proteomes" id="UP000634011">
    <property type="component" value="Unassembled WGS sequence"/>
</dbReference>
<reference evidence="1" key="1">
    <citation type="submission" date="2020-08" db="EMBL/GenBank/DDBJ databases">
        <title>Novel species isolated from subtropical streams in China.</title>
        <authorList>
            <person name="Lu H."/>
        </authorList>
    </citation>
    <scope>NUCLEOTIDE SEQUENCE</scope>
    <source>
        <strain evidence="1">KACC 12607</strain>
    </source>
</reference>
<accession>A0A923KJ70</accession>